<dbReference type="AlphaFoldDB" id="F4PPU0"/>
<evidence type="ECO:0000256" key="7">
    <source>
        <dbReference type="ARBA" id="ARBA00022989"/>
    </source>
</evidence>
<comment type="similarity">
    <text evidence="2">Belongs to the TMEM214 family.</text>
</comment>
<evidence type="ECO:0008006" key="15">
    <source>
        <dbReference type="Google" id="ProtNLM"/>
    </source>
</evidence>
<feature type="region of interest" description="Disordered" evidence="11">
    <location>
        <begin position="124"/>
        <end position="144"/>
    </location>
</feature>
<dbReference type="STRING" id="1054147.F4PPU0"/>
<evidence type="ECO:0000256" key="5">
    <source>
        <dbReference type="ARBA" id="ARBA00022703"/>
    </source>
</evidence>
<dbReference type="GO" id="GO:0005794">
    <property type="term" value="C:Golgi apparatus"/>
    <property type="evidence" value="ECO:0007669"/>
    <property type="project" value="TreeGrafter"/>
</dbReference>
<keyword evidence="4 12" id="KW-0812">Transmembrane</keyword>
<evidence type="ECO:0000256" key="4">
    <source>
        <dbReference type="ARBA" id="ARBA00022692"/>
    </source>
</evidence>
<protein>
    <recommendedName>
        <fullName evidence="15">Transmembrane protein</fullName>
    </recommendedName>
</protein>
<feature type="compositionally biased region" description="Basic and acidic residues" evidence="11">
    <location>
        <begin position="179"/>
        <end position="188"/>
    </location>
</feature>
<feature type="region of interest" description="Disordered" evidence="11">
    <location>
        <begin position="159"/>
        <end position="188"/>
    </location>
</feature>
<dbReference type="OMA" id="CLEEHFG"/>
<dbReference type="GO" id="GO:0005789">
    <property type="term" value="C:endoplasmic reticulum membrane"/>
    <property type="evidence" value="ECO:0007669"/>
    <property type="project" value="UniProtKB-SubCell"/>
</dbReference>
<keyword evidence="9" id="KW-0325">Glycoprotein</keyword>
<dbReference type="EMBL" id="GL883009">
    <property type="protein sequence ID" value="EGG22403.1"/>
    <property type="molecule type" value="Genomic_DNA"/>
</dbReference>
<dbReference type="OrthoDB" id="19574at2759"/>
<evidence type="ECO:0000256" key="6">
    <source>
        <dbReference type="ARBA" id="ARBA00022824"/>
    </source>
</evidence>
<evidence type="ECO:0000313" key="13">
    <source>
        <dbReference type="EMBL" id="EGG22403.1"/>
    </source>
</evidence>
<evidence type="ECO:0000256" key="12">
    <source>
        <dbReference type="SAM" id="Phobius"/>
    </source>
</evidence>
<evidence type="ECO:0000256" key="9">
    <source>
        <dbReference type="ARBA" id="ARBA00023180"/>
    </source>
</evidence>
<keyword evidence="5" id="KW-0053">Apoptosis</keyword>
<proteinExistence type="inferred from homology"/>
<evidence type="ECO:0000313" key="14">
    <source>
        <dbReference type="Proteomes" id="UP000007797"/>
    </source>
</evidence>
<feature type="region of interest" description="Disordered" evidence="11">
    <location>
        <begin position="67"/>
        <end position="100"/>
    </location>
</feature>
<evidence type="ECO:0000256" key="11">
    <source>
        <dbReference type="SAM" id="MobiDB-lite"/>
    </source>
</evidence>
<evidence type="ECO:0000256" key="8">
    <source>
        <dbReference type="ARBA" id="ARBA00023136"/>
    </source>
</evidence>
<evidence type="ECO:0000256" key="10">
    <source>
        <dbReference type="ARBA" id="ARBA00024938"/>
    </source>
</evidence>
<feature type="compositionally biased region" description="Basic residues" evidence="11">
    <location>
        <begin position="128"/>
        <end position="137"/>
    </location>
</feature>
<keyword evidence="14" id="KW-1185">Reference proteome</keyword>
<accession>F4PPU0</accession>
<dbReference type="PANTHER" id="PTHR13448:SF0">
    <property type="entry name" value="TRANSMEMBRANE PROTEIN 214"/>
    <property type="match status" value="1"/>
</dbReference>
<dbReference type="Proteomes" id="UP000007797">
    <property type="component" value="Unassembled WGS sequence"/>
</dbReference>
<keyword evidence="6" id="KW-0256">Endoplasmic reticulum</keyword>
<organism evidence="13 14">
    <name type="scientific">Cavenderia fasciculata</name>
    <name type="common">Slime mold</name>
    <name type="synonym">Dictyostelium fasciculatum</name>
    <dbReference type="NCBI Taxonomy" id="261658"/>
    <lineage>
        <taxon>Eukaryota</taxon>
        <taxon>Amoebozoa</taxon>
        <taxon>Evosea</taxon>
        <taxon>Eumycetozoa</taxon>
        <taxon>Dictyostelia</taxon>
        <taxon>Acytosteliales</taxon>
        <taxon>Cavenderiaceae</taxon>
        <taxon>Cavenderia</taxon>
    </lineage>
</organism>
<dbReference type="KEGG" id="dfa:DFA_04522"/>
<comment type="function">
    <text evidence="10">Critical mediator, in cooperation with CASP4, of endoplasmic reticulum-stress induced apoptosis. Required or the activation of CASP4 following endoplasmic reticulum stress.</text>
</comment>
<name>F4PPU0_CACFS</name>
<dbReference type="GeneID" id="14874413"/>
<gene>
    <name evidence="13" type="ORF">DFA_04522</name>
</gene>
<dbReference type="InterPro" id="IPR019308">
    <property type="entry name" value="TMEM214"/>
</dbReference>
<feature type="transmembrane region" description="Helical" evidence="12">
    <location>
        <begin position="609"/>
        <end position="629"/>
    </location>
</feature>
<comment type="subunit">
    <text evidence="3">Constitutively interacts with CASP4; required for the localization of procaspase 4 to the ER.</text>
</comment>
<keyword evidence="7 12" id="KW-1133">Transmembrane helix</keyword>
<evidence type="ECO:0000256" key="1">
    <source>
        <dbReference type="ARBA" id="ARBA00004477"/>
    </source>
</evidence>
<dbReference type="RefSeq" id="XP_004360254.1">
    <property type="nucleotide sequence ID" value="XM_004360197.1"/>
</dbReference>
<evidence type="ECO:0000256" key="3">
    <source>
        <dbReference type="ARBA" id="ARBA00011720"/>
    </source>
</evidence>
<dbReference type="PANTHER" id="PTHR13448">
    <property type="entry name" value="TRANSMEMBRANE PROTEIN 214"/>
    <property type="match status" value="1"/>
</dbReference>
<sequence>MNQNTKLFESKVAKHIAIKVAMYEPSYDNARFFPFLGSFLVEILAMGHGDEDDDGWEISGSSKQAKMKELQLKRQKKANDLQLKREQEAKEIEQKKKKMDEMMSGQGYFNKWEVLNDDVEDSEEAKREKRRLQKSKQKKQEDGDGTTFVYQSAFIRDEEKKKNQKKHQQQMNSQYHQLAHQEQKEKEKRDLELYPRTIELAKEKFNYANYYELMGNVEKKYPKVVDIQIKYIAECLEEFFGHVTMDSNNLVSVLSDTEFPLKHLSTRFVDETIRFLKQKPADNVASAVLFLINTLLSILKGEKGAIKSSGVGLLIFLQVVFKCNALVPLYLIEHFKTVFAANNLQHVKPTIASLYIWLIMQSIETNPNVALSFWLSIFLPLLLTPGVKIPSTMNDLIQKFTTKLFEKEIKFSSHKEVDGNILASSLELFLWSIHKEYSTQENILNNLNQLLFDPKKLFPSKNVSQSYLSVLVGSTAVADTKQRDRIILSIIECLKIDKKCYEYIKVDSSKNVAQINNILLYISLKCDELKLNKVLDREQMYGLAKYCKEQYTAVLETPPKKRQLPRSVEVKDIEMCLISLKPVLKRFKPSGSSSSSSGHNSRGESKGRGFLFTFFIILLPLIAVLAFFIRSLLCNPEFHQYQEQLHLEKYLTQDHLTNIKQYVCKEREGKEY</sequence>
<keyword evidence="8 12" id="KW-0472">Membrane</keyword>
<comment type="subcellular location">
    <subcellularLocation>
        <location evidence="1">Endoplasmic reticulum membrane</location>
        <topology evidence="1">Multi-pass membrane protein</topology>
    </subcellularLocation>
</comment>
<evidence type="ECO:0000256" key="2">
    <source>
        <dbReference type="ARBA" id="ARBA00007984"/>
    </source>
</evidence>
<reference evidence="14" key="1">
    <citation type="journal article" date="2011" name="Genome Res.">
        <title>Phylogeny-wide analysis of social amoeba genomes highlights ancient origins for complex intercellular communication.</title>
        <authorList>
            <person name="Heidel A.J."/>
            <person name="Lawal H.M."/>
            <person name="Felder M."/>
            <person name="Schilde C."/>
            <person name="Helps N.R."/>
            <person name="Tunggal B."/>
            <person name="Rivero F."/>
            <person name="John U."/>
            <person name="Schleicher M."/>
            <person name="Eichinger L."/>
            <person name="Platzer M."/>
            <person name="Noegel A.A."/>
            <person name="Schaap P."/>
            <person name="Gloeckner G."/>
        </authorList>
    </citation>
    <scope>NUCLEOTIDE SEQUENCE [LARGE SCALE GENOMIC DNA]</scope>
    <source>
        <strain evidence="14">SH3</strain>
    </source>
</reference>